<dbReference type="Proteomes" id="UP001319200">
    <property type="component" value="Unassembled WGS sequence"/>
</dbReference>
<evidence type="ECO:0000313" key="6">
    <source>
        <dbReference type="EMBL" id="MBT1695883.1"/>
    </source>
</evidence>
<sequence length="116" mass="12858">MRNHLGIVLMAGLITAQIFWNACASRKSEPVKQKEFSAVDAHVKNGEKAFMTHCQKCHPGGEAGLGPALNSNPAPQFVKRFQMRHGLGVMPSFTKEEISKGDLKDISAYLKAWKKY</sequence>
<dbReference type="GO" id="GO:0046872">
    <property type="term" value="F:metal ion binding"/>
    <property type="evidence" value="ECO:0007669"/>
    <property type="project" value="UniProtKB-KW"/>
</dbReference>
<reference evidence="6 7" key="1">
    <citation type="submission" date="2021-05" db="EMBL/GenBank/DDBJ databases">
        <title>A Polyphasic approach of four new species of the genus Ohtaekwangia: Ohtaekwangia histidinii sp. nov., Ohtaekwangia cretensis sp. nov., Ohtaekwangia indiensis sp. nov., Ohtaekwangia reichenbachii sp. nov. from diverse environment.</title>
        <authorList>
            <person name="Octaviana S."/>
        </authorList>
    </citation>
    <scope>NUCLEOTIDE SEQUENCE [LARGE SCALE GENOMIC DNA]</scope>
    <source>
        <strain evidence="6 7">PWU4</strain>
    </source>
</reference>
<comment type="caution">
    <text evidence="6">The sequence shown here is derived from an EMBL/GenBank/DDBJ whole genome shotgun (WGS) entry which is preliminary data.</text>
</comment>
<evidence type="ECO:0000259" key="5">
    <source>
        <dbReference type="PROSITE" id="PS51007"/>
    </source>
</evidence>
<keyword evidence="1 4" id="KW-0349">Heme</keyword>
<dbReference type="GO" id="GO:0020037">
    <property type="term" value="F:heme binding"/>
    <property type="evidence" value="ECO:0007669"/>
    <property type="project" value="InterPro"/>
</dbReference>
<evidence type="ECO:0000256" key="3">
    <source>
        <dbReference type="ARBA" id="ARBA00023004"/>
    </source>
</evidence>
<organism evidence="6 7">
    <name type="scientific">Chryseosolibacter histidini</name>
    <dbReference type="NCBI Taxonomy" id="2782349"/>
    <lineage>
        <taxon>Bacteria</taxon>
        <taxon>Pseudomonadati</taxon>
        <taxon>Bacteroidota</taxon>
        <taxon>Cytophagia</taxon>
        <taxon>Cytophagales</taxon>
        <taxon>Chryseotaleaceae</taxon>
        <taxon>Chryseosolibacter</taxon>
    </lineage>
</organism>
<dbReference type="EMBL" id="JAHESF010000002">
    <property type="protein sequence ID" value="MBT1695883.1"/>
    <property type="molecule type" value="Genomic_DNA"/>
</dbReference>
<name>A0AAP2DGB8_9BACT</name>
<dbReference type="PROSITE" id="PS51007">
    <property type="entry name" value="CYTC"/>
    <property type="match status" value="1"/>
</dbReference>
<evidence type="ECO:0000256" key="2">
    <source>
        <dbReference type="ARBA" id="ARBA00022723"/>
    </source>
</evidence>
<proteinExistence type="predicted"/>
<gene>
    <name evidence="6" type="ORF">KK083_03270</name>
</gene>
<dbReference type="Pfam" id="PF13442">
    <property type="entry name" value="Cytochrome_CBB3"/>
    <property type="match status" value="1"/>
</dbReference>
<dbReference type="RefSeq" id="WP_254160666.1">
    <property type="nucleotide sequence ID" value="NZ_JAHESF010000002.1"/>
</dbReference>
<dbReference type="SUPFAM" id="SSF46626">
    <property type="entry name" value="Cytochrome c"/>
    <property type="match status" value="1"/>
</dbReference>
<dbReference type="Gene3D" id="1.10.760.10">
    <property type="entry name" value="Cytochrome c-like domain"/>
    <property type="match status" value="1"/>
</dbReference>
<feature type="domain" description="Cytochrome c" evidence="5">
    <location>
        <begin position="41"/>
        <end position="114"/>
    </location>
</feature>
<evidence type="ECO:0000313" key="7">
    <source>
        <dbReference type="Proteomes" id="UP001319200"/>
    </source>
</evidence>
<keyword evidence="3 4" id="KW-0408">Iron</keyword>
<dbReference type="GO" id="GO:0009055">
    <property type="term" value="F:electron transfer activity"/>
    <property type="evidence" value="ECO:0007669"/>
    <property type="project" value="InterPro"/>
</dbReference>
<protein>
    <submittedName>
        <fullName evidence="6">Cytochrome c</fullName>
    </submittedName>
</protein>
<dbReference type="InterPro" id="IPR036909">
    <property type="entry name" value="Cyt_c-like_dom_sf"/>
</dbReference>
<dbReference type="AlphaFoldDB" id="A0AAP2DGB8"/>
<keyword evidence="2 4" id="KW-0479">Metal-binding</keyword>
<evidence type="ECO:0000256" key="4">
    <source>
        <dbReference type="PROSITE-ProRule" id="PRU00433"/>
    </source>
</evidence>
<dbReference type="InterPro" id="IPR009056">
    <property type="entry name" value="Cyt_c-like_dom"/>
</dbReference>
<evidence type="ECO:0000256" key="1">
    <source>
        <dbReference type="ARBA" id="ARBA00022617"/>
    </source>
</evidence>
<keyword evidence="7" id="KW-1185">Reference proteome</keyword>
<accession>A0AAP2DGB8</accession>